<accession>A0A9X2XT83</accession>
<gene>
    <name evidence="2" type="ORF">OCK74_02725</name>
</gene>
<keyword evidence="1" id="KW-0732">Signal</keyword>
<evidence type="ECO:0000256" key="1">
    <source>
        <dbReference type="SAM" id="SignalP"/>
    </source>
</evidence>
<organism evidence="2 3">
    <name type="scientific">Paraflavisolibacter caeni</name>
    <dbReference type="NCBI Taxonomy" id="2982496"/>
    <lineage>
        <taxon>Bacteria</taxon>
        <taxon>Pseudomonadati</taxon>
        <taxon>Bacteroidota</taxon>
        <taxon>Chitinophagia</taxon>
        <taxon>Chitinophagales</taxon>
        <taxon>Chitinophagaceae</taxon>
        <taxon>Paraflavisolibacter</taxon>
    </lineage>
</organism>
<keyword evidence="3" id="KW-1185">Reference proteome</keyword>
<evidence type="ECO:0000313" key="2">
    <source>
        <dbReference type="EMBL" id="MCU7548007.1"/>
    </source>
</evidence>
<dbReference type="EMBL" id="JAOTIF010000001">
    <property type="protein sequence ID" value="MCU7548007.1"/>
    <property type="molecule type" value="Genomic_DNA"/>
</dbReference>
<dbReference type="AlphaFoldDB" id="A0A9X2XT83"/>
<dbReference type="RefSeq" id="WP_279295451.1">
    <property type="nucleotide sequence ID" value="NZ_JAOTIF010000001.1"/>
</dbReference>
<sequence>MRKISLTLLGMYLGILSAFSQGADTANYKSRKLQLDEVNFVSSYYHQDGNNSAVTGGIGTEKLSDFANTFELKLSKYDRKARKHSYGLELGIDHYTSASSDKIDPSTITSASYSDTRIYPTLSWTLQNEKKKSSIGLAASYSQEFDYTSVGFGASYTKASKDNNREFGLKFQSYFDQWHIIYPIELRGYNEDKNENPNRNSFSLSLSLAQVINQRLQLSVIAEPVYQTGLLATKYQRVYFKDGSLNSETLPDTRVKFPIGIRANYFLGDKIILRSFYRFYADGWGVKAHTAELETPVKLTPFVSISPYYRFYSQSAADYFAPYQLHNFSDQYFTSDYDLSKFNSHFFGTGIRFAPPRGVLGIQHVNTLELRYGHYSRSTDLQANIISLQIKLK</sequence>
<dbReference type="InterPro" id="IPR021953">
    <property type="entry name" value="DUF3570"/>
</dbReference>
<comment type="caution">
    <text evidence="2">The sequence shown here is derived from an EMBL/GenBank/DDBJ whole genome shotgun (WGS) entry which is preliminary data.</text>
</comment>
<feature type="signal peptide" evidence="1">
    <location>
        <begin position="1"/>
        <end position="22"/>
    </location>
</feature>
<reference evidence="2" key="2">
    <citation type="submission" date="2023-04" db="EMBL/GenBank/DDBJ databases">
        <title>Paracnuella aquatica gen. nov., sp. nov., a member of the family Chitinophagaceae isolated from a hot spring.</title>
        <authorList>
            <person name="Wang C."/>
        </authorList>
    </citation>
    <scope>NUCLEOTIDE SEQUENCE</scope>
    <source>
        <strain evidence="2">LB-8</strain>
    </source>
</reference>
<evidence type="ECO:0000313" key="3">
    <source>
        <dbReference type="Proteomes" id="UP001155483"/>
    </source>
</evidence>
<dbReference type="Proteomes" id="UP001155483">
    <property type="component" value="Unassembled WGS sequence"/>
</dbReference>
<reference evidence="2" key="1">
    <citation type="submission" date="2022-09" db="EMBL/GenBank/DDBJ databases">
        <authorList>
            <person name="Yuan C."/>
            <person name="Ke Z."/>
        </authorList>
    </citation>
    <scope>NUCLEOTIDE SEQUENCE</scope>
    <source>
        <strain evidence="2">LB-8</strain>
    </source>
</reference>
<dbReference type="Pfam" id="PF12094">
    <property type="entry name" value="DUF3570"/>
    <property type="match status" value="1"/>
</dbReference>
<protein>
    <submittedName>
        <fullName evidence="2">DUF3570 domain-containing protein</fullName>
    </submittedName>
</protein>
<proteinExistence type="predicted"/>
<name>A0A9X2XT83_9BACT</name>
<feature type="chain" id="PRO_5040999357" evidence="1">
    <location>
        <begin position="23"/>
        <end position="393"/>
    </location>
</feature>